<name>A0A6N7XFT1_9FIRM</name>
<comment type="caution">
    <text evidence="2">The sequence shown here is derived from an EMBL/GenBank/DDBJ whole genome shotgun (WGS) entry which is preliminary data.</text>
</comment>
<sequence length="341" mass="39433">MFSKDNFVSVILPAYNSGKYIKSCIDSILNQSYEDFELIIVDDGSTDDTQKIINNYVDKKIKYIYQSNKGVSSARNTGIKNAIGELVTFVDADDIMGKYQLEIMVKYFCDGVDMVMCRYHKFSKMEELSDKSCDQRMEEADVSNISKIEASKLIHLGSSYAGYVWNKMYRMNKISELFFDDKSNGMAFREDVAMCEDLLFNSIYIDSCDNICVLNKKLYHYYENKDGISSGKYSSKLHTQITAYRNIFDVYQKNKSEYVEVIDLLKENVLKFSIDHINRMVVGGKINSAEVKAYKEFIRENMDLQSSNNILNSKDKFLIGILMNSPFAAYKFIYNIWTKIK</sequence>
<dbReference type="Pfam" id="PF00535">
    <property type="entry name" value="Glycos_transf_2"/>
    <property type="match status" value="1"/>
</dbReference>
<keyword evidence="2" id="KW-0808">Transferase</keyword>
<reference evidence="2 3" key="1">
    <citation type="submission" date="2019-08" db="EMBL/GenBank/DDBJ databases">
        <title>In-depth cultivation of the pig gut microbiome towards novel bacterial diversity and tailored functional studies.</title>
        <authorList>
            <person name="Wylensek D."/>
            <person name="Hitch T.C.A."/>
            <person name="Clavel T."/>
        </authorList>
    </citation>
    <scope>NUCLEOTIDE SEQUENCE [LARGE SCALE GENOMIC DNA]</scope>
    <source>
        <strain evidence="2 3">WCA-SAB-591-4A-A</strain>
    </source>
</reference>
<dbReference type="CDD" id="cd00761">
    <property type="entry name" value="Glyco_tranf_GTA_type"/>
    <property type="match status" value="1"/>
</dbReference>
<dbReference type="PANTHER" id="PTHR22916:SF3">
    <property type="entry name" value="UDP-GLCNAC:BETAGAL BETA-1,3-N-ACETYLGLUCOSAMINYLTRANSFERASE-LIKE PROTEIN 1"/>
    <property type="match status" value="1"/>
</dbReference>
<keyword evidence="3" id="KW-1185">Reference proteome</keyword>
<proteinExistence type="predicted"/>
<dbReference type="SUPFAM" id="SSF53448">
    <property type="entry name" value="Nucleotide-diphospho-sugar transferases"/>
    <property type="match status" value="1"/>
</dbReference>
<dbReference type="Gene3D" id="3.90.550.10">
    <property type="entry name" value="Spore Coat Polysaccharide Biosynthesis Protein SpsA, Chain A"/>
    <property type="match status" value="1"/>
</dbReference>
<dbReference type="AlphaFoldDB" id="A0A6N7XFT1"/>
<gene>
    <name evidence="2" type="ORF">FYJ71_04405</name>
</gene>
<dbReference type="PANTHER" id="PTHR22916">
    <property type="entry name" value="GLYCOSYLTRANSFERASE"/>
    <property type="match status" value="1"/>
</dbReference>
<feature type="domain" description="Glycosyltransferase 2-like" evidence="1">
    <location>
        <begin position="9"/>
        <end position="127"/>
    </location>
</feature>
<dbReference type="InterPro" id="IPR001173">
    <property type="entry name" value="Glyco_trans_2-like"/>
</dbReference>
<protein>
    <submittedName>
        <fullName evidence="2">Glycosyltransferase family 2 protein</fullName>
    </submittedName>
</protein>
<dbReference type="Proteomes" id="UP000440713">
    <property type="component" value="Unassembled WGS sequence"/>
</dbReference>
<dbReference type="InterPro" id="IPR029044">
    <property type="entry name" value="Nucleotide-diphossugar_trans"/>
</dbReference>
<dbReference type="RefSeq" id="WP_154537617.1">
    <property type="nucleotide sequence ID" value="NZ_VUNE01000002.1"/>
</dbReference>
<evidence type="ECO:0000259" key="1">
    <source>
        <dbReference type="Pfam" id="PF00535"/>
    </source>
</evidence>
<evidence type="ECO:0000313" key="3">
    <source>
        <dbReference type="Proteomes" id="UP000440713"/>
    </source>
</evidence>
<evidence type="ECO:0000313" key="2">
    <source>
        <dbReference type="EMBL" id="MST62217.1"/>
    </source>
</evidence>
<organism evidence="2 3">
    <name type="scientific">Peptostreptococcus porci</name>
    <dbReference type="NCBI Taxonomy" id="2652282"/>
    <lineage>
        <taxon>Bacteria</taxon>
        <taxon>Bacillati</taxon>
        <taxon>Bacillota</taxon>
        <taxon>Clostridia</taxon>
        <taxon>Peptostreptococcales</taxon>
        <taxon>Peptostreptococcaceae</taxon>
        <taxon>Peptostreptococcus</taxon>
    </lineage>
</organism>
<dbReference type="GO" id="GO:0016758">
    <property type="term" value="F:hexosyltransferase activity"/>
    <property type="evidence" value="ECO:0007669"/>
    <property type="project" value="UniProtKB-ARBA"/>
</dbReference>
<accession>A0A6N7XFT1</accession>
<dbReference type="EMBL" id="VUNE01000002">
    <property type="protein sequence ID" value="MST62217.1"/>
    <property type="molecule type" value="Genomic_DNA"/>
</dbReference>